<dbReference type="BioCyc" id="RHOM585394:G1H02-2165-MONOMER"/>
<protein>
    <submittedName>
        <fullName evidence="5">Type I restriction-modification system, specificity protein</fullName>
    </submittedName>
</protein>
<feature type="domain" description="Type I restriction modification DNA specificity" evidence="4">
    <location>
        <begin position="226"/>
        <end position="375"/>
    </location>
</feature>
<comment type="similarity">
    <text evidence="1">Belongs to the type-I restriction system S methylase family.</text>
</comment>
<dbReference type="Proteomes" id="UP000008178">
    <property type="component" value="Chromosome"/>
</dbReference>
<dbReference type="InterPro" id="IPR044946">
    <property type="entry name" value="Restrct_endonuc_typeI_TRD_sf"/>
</dbReference>
<dbReference type="STRING" id="585394.RHOM_10855"/>
<dbReference type="GO" id="GO:0009307">
    <property type="term" value="P:DNA restriction-modification system"/>
    <property type="evidence" value="ECO:0007669"/>
    <property type="project" value="UniProtKB-KW"/>
</dbReference>
<reference evidence="5 6" key="1">
    <citation type="journal article" date="2015" name="Genome Announc.">
        <title>Complete genome sequence of the human gut symbiont Roseburia hominis.</title>
        <authorList>
            <person name="Travis A.J."/>
            <person name="Kelly D."/>
            <person name="Flint H.J."/>
            <person name="Aminov R.I."/>
        </authorList>
    </citation>
    <scope>NUCLEOTIDE SEQUENCE [LARGE SCALE GENOMIC DNA]</scope>
    <source>
        <strain evidence="6">DSM 16839 / JCM 17582 / NCIMB 14029 / A2-183</strain>
    </source>
</reference>
<proteinExistence type="inferred from homology"/>
<feature type="domain" description="Type I restriction modification DNA specificity" evidence="4">
    <location>
        <begin position="6"/>
        <end position="185"/>
    </location>
</feature>
<accession>G2T3Z3</accession>
<dbReference type="Pfam" id="PF01420">
    <property type="entry name" value="Methylase_S"/>
    <property type="match status" value="2"/>
</dbReference>
<dbReference type="KEGG" id="rho:RHOM_10855"/>
<dbReference type="HOGENOM" id="CLU_021095_2_3_9"/>
<evidence type="ECO:0000313" key="6">
    <source>
        <dbReference type="Proteomes" id="UP000008178"/>
    </source>
</evidence>
<name>G2T3Z3_ROSHA</name>
<keyword evidence="3" id="KW-0238">DNA-binding</keyword>
<evidence type="ECO:0000259" key="4">
    <source>
        <dbReference type="Pfam" id="PF01420"/>
    </source>
</evidence>
<dbReference type="OrthoDB" id="9811611at2"/>
<dbReference type="PANTHER" id="PTHR30408:SF13">
    <property type="entry name" value="TYPE I RESTRICTION ENZYME HINDI SPECIFICITY SUBUNIT"/>
    <property type="match status" value="1"/>
</dbReference>
<dbReference type="RefSeq" id="WP_014080298.1">
    <property type="nucleotide sequence ID" value="NC_015977.1"/>
</dbReference>
<dbReference type="Gene3D" id="3.90.220.20">
    <property type="entry name" value="DNA methylase specificity domains"/>
    <property type="match status" value="2"/>
</dbReference>
<evidence type="ECO:0000256" key="2">
    <source>
        <dbReference type="ARBA" id="ARBA00022747"/>
    </source>
</evidence>
<keyword evidence="2" id="KW-0680">Restriction system</keyword>
<evidence type="ECO:0000313" key="5">
    <source>
        <dbReference type="EMBL" id="AEN97280.1"/>
    </source>
</evidence>
<gene>
    <name evidence="5" type="ordered locus">RHOM_10855</name>
</gene>
<dbReference type="AlphaFoldDB" id="G2T3Z3"/>
<keyword evidence="6" id="KW-1185">Reference proteome</keyword>
<dbReference type="eggNOG" id="COG0732">
    <property type="taxonomic scope" value="Bacteria"/>
</dbReference>
<dbReference type="InterPro" id="IPR052021">
    <property type="entry name" value="Type-I_RS_S_subunit"/>
</dbReference>
<dbReference type="GO" id="GO:0003677">
    <property type="term" value="F:DNA binding"/>
    <property type="evidence" value="ECO:0007669"/>
    <property type="project" value="UniProtKB-KW"/>
</dbReference>
<organism evidence="5 6">
    <name type="scientific">Roseburia hominis (strain DSM 16839 / JCM 17582 / NCIMB 14029 / A2-183)</name>
    <dbReference type="NCBI Taxonomy" id="585394"/>
    <lineage>
        <taxon>Bacteria</taxon>
        <taxon>Bacillati</taxon>
        <taxon>Bacillota</taxon>
        <taxon>Clostridia</taxon>
        <taxon>Lachnospirales</taxon>
        <taxon>Lachnospiraceae</taxon>
        <taxon>Roseburia</taxon>
    </lineage>
</organism>
<dbReference type="EMBL" id="CP003040">
    <property type="protein sequence ID" value="AEN97280.1"/>
    <property type="molecule type" value="Genomic_DNA"/>
</dbReference>
<dbReference type="SUPFAM" id="SSF116734">
    <property type="entry name" value="DNA methylase specificity domain"/>
    <property type="match status" value="2"/>
</dbReference>
<dbReference type="GeneID" id="93723929"/>
<dbReference type="InterPro" id="IPR000055">
    <property type="entry name" value="Restrct_endonuc_typeI_TRD"/>
</dbReference>
<dbReference type="PANTHER" id="PTHR30408">
    <property type="entry name" value="TYPE-1 RESTRICTION ENZYME ECOKI SPECIFICITY PROTEIN"/>
    <property type="match status" value="1"/>
</dbReference>
<evidence type="ECO:0000256" key="1">
    <source>
        <dbReference type="ARBA" id="ARBA00010923"/>
    </source>
</evidence>
<sequence length="422" mass="48278">MSRITKYALSDLYEMSSGISSTKEQAGHGAPFVSFSTVFNNYFLPDELFDLMDTNEKEQEIYSIKAGDVLITRTSETIDELAMSCVAVKDYPKATYSGFTKRLRPKKEGIAYPKYMAFYFRSELFRKAVTNNAFMTLRASFNEDIFTFLDVYLPIYEEQVRIGDMLYAVECKIQKNKEINDYLEQQLQLLYDYWFTQYNFPNEDGQPYKASNGLMVWNKMINHLIPADWKVKPLGTICSFRNGINYDKNVDGNTIYKIINVRNISSSTLFLDESNFDEICLPKQQGDKYYVSDDSIIIARSGIPGATRILCNPSSNIIFCGFIICCTPSDNTLQNYLTLYLRQFEGSSATQTGGSILKNVSQETLKNLIVPIPPQSLLNQFNDSILPIYNLINSNTKENVQLITLRDWLLPMLMNGQTTIED</sequence>
<evidence type="ECO:0000256" key="3">
    <source>
        <dbReference type="ARBA" id="ARBA00023125"/>
    </source>
</evidence>
<dbReference type="REBASE" id="383064">
    <property type="entry name" value="S1.Rho183ORF10860P"/>
</dbReference>